<evidence type="ECO:0000313" key="4">
    <source>
        <dbReference type="Proteomes" id="UP000515292"/>
    </source>
</evidence>
<dbReference type="Proteomes" id="UP000515292">
    <property type="component" value="Chromosome"/>
</dbReference>
<evidence type="ECO:0000256" key="2">
    <source>
        <dbReference type="ARBA" id="ARBA00022679"/>
    </source>
</evidence>
<dbReference type="Gene3D" id="3.40.50.150">
    <property type="entry name" value="Vaccinia Virus protein VP39"/>
    <property type="match status" value="1"/>
</dbReference>
<dbReference type="EMBL" id="CP059851">
    <property type="protein sequence ID" value="QMW22787.1"/>
    <property type="molecule type" value="Genomic_DNA"/>
</dbReference>
<keyword evidence="4" id="KW-1185">Reference proteome</keyword>
<evidence type="ECO:0000256" key="1">
    <source>
        <dbReference type="ARBA" id="ARBA00022603"/>
    </source>
</evidence>
<dbReference type="NCBIfam" id="TIGR00095">
    <property type="entry name" value="16S rRNA (guanine(966)-N(2))-methyltransferase RsmD"/>
    <property type="match status" value="1"/>
</dbReference>
<dbReference type="PANTHER" id="PTHR43542:SF1">
    <property type="entry name" value="METHYLTRANSFERASE"/>
    <property type="match status" value="1"/>
</dbReference>
<protein>
    <submittedName>
        <fullName evidence="3">16S rRNA (Guanine(966)-N(2))-methyltransferase RsmD</fullName>
        <ecNumber evidence="3">2.1.1.171</ecNumber>
    </submittedName>
</protein>
<organism evidence="3 4">
    <name type="scientific">Sandaracinobacteroides saxicola</name>
    <dbReference type="NCBI Taxonomy" id="2759707"/>
    <lineage>
        <taxon>Bacteria</taxon>
        <taxon>Pseudomonadati</taxon>
        <taxon>Pseudomonadota</taxon>
        <taxon>Alphaproteobacteria</taxon>
        <taxon>Sphingomonadales</taxon>
        <taxon>Sphingosinicellaceae</taxon>
        <taxon>Sandaracinobacteroides</taxon>
    </lineage>
</organism>
<dbReference type="SUPFAM" id="SSF53335">
    <property type="entry name" value="S-adenosyl-L-methionine-dependent methyltransferases"/>
    <property type="match status" value="1"/>
</dbReference>
<proteinExistence type="predicted"/>
<dbReference type="EC" id="2.1.1.171" evidence="3"/>
<dbReference type="PIRSF" id="PIRSF004553">
    <property type="entry name" value="CHP00095"/>
    <property type="match status" value="1"/>
</dbReference>
<reference evidence="3 4" key="1">
    <citation type="submission" date="2020-07" db="EMBL/GenBank/DDBJ databases">
        <title>Complete genome sequence for Sandaracinobacter sp. M6.</title>
        <authorList>
            <person name="Tang Y."/>
            <person name="Liu Q."/>
            <person name="Guo Z."/>
            <person name="Lei P."/>
            <person name="Huang B."/>
        </authorList>
    </citation>
    <scope>NUCLEOTIDE SEQUENCE [LARGE SCALE GENOMIC DNA]</scope>
    <source>
        <strain evidence="3 4">M6</strain>
    </source>
</reference>
<dbReference type="GO" id="GO:0003676">
    <property type="term" value="F:nucleic acid binding"/>
    <property type="evidence" value="ECO:0007669"/>
    <property type="project" value="InterPro"/>
</dbReference>
<dbReference type="RefSeq" id="WP_182296015.1">
    <property type="nucleotide sequence ID" value="NZ_CP059851.1"/>
</dbReference>
<keyword evidence="1 3" id="KW-0489">Methyltransferase</keyword>
<dbReference type="CDD" id="cd02440">
    <property type="entry name" value="AdoMet_MTases"/>
    <property type="match status" value="1"/>
</dbReference>
<dbReference type="KEGG" id="sand:H3309_16045"/>
<gene>
    <name evidence="3" type="primary">rsmD</name>
    <name evidence="3" type="ORF">H3309_16045</name>
</gene>
<keyword evidence="2 3" id="KW-0808">Transferase</keyword>
<dbReference type="GO" id="GO:0052913">
    <property type="term" value="F:16S rRNA (guanine(966)-N(2))-methyltransferase activity"/>
    <property type="evidence" value="ECO:0007669"/>
    <property type="project" value="UniProtKB-EC"/>
</dbReference>
<dbReference type="PANTHER" id="PTHR43542">
    <property type="entry name" value="METHYLTRANSFERASE"/>
    <property type="match status" value="1"/>
</dbReference>
<dbReference type="InterPro" id="IPR004398">
    <property type="entry name" value="RNA_MeTrfase_RsmD"/>
</dbReference>
<dbReference type="InterPro" id="IPR002052">
    <property type="entry name" value="DNA_methylase_N6_adenine_CS"/>
</dbReference>
<accession>A0A7G5IHE5</accession>
<sequence>MRIIAGQWRGRPLLAPKGEATRPTADRAREALFSMLTSRLGSFEGLRVADLFAGSGALGLEALSRGAAHCTFVEQDGAAVTALKANIARLGAVAEVRMQSVMTLRAVDAPFDLLLLDPPYGSGAGAVALDRLARLGWLTPATLCSVETGKGEGVDVPGFAVEVERVHGKAKISLLRLGFPLPSVP</sequence>
<evidence type="ECO:0000313" key="3">
    <source>
        <dbReference type="EMBL" id="QMW22787.1"/>
    </source>
</evidence>
<dbReference type="InterPro" id="IPR029063">
    <property type="entry name" value="SAM-dependent_MTases_sf"/>
</dbReference>
<dbReference type="PROSITE" id="PS00092">
    <property type="entry name" value="N6_MTASE"/>
    <property type="match status" value="1"/>
</dbReference>
<dbReference type="Pfam" id="PF03602">
    <property type="entry name" value="Cons_hypoth95"/>
    <property type="match status" value="1"/>
</dbReference>
<name>A0A7G5IHE5_9SPHN</name>
<dbReference type="AlphaFoldDB" id="A0A7G5IHE5"/>